<evidence type="ECO:0000256" key="1">
    <source>
        <dbReference type="SAM" id="MobiDB-lite"/>
    </source>
</evidence>
<evidence type="ECO:0000313" key="4">
    <source>
        <dbReference type="Proteomes" id="UP000245956"/>
    </source>
</evidence>
<dbReference type="InterPro" id="IPR004827">
    <property type="entry name" value="bZIP"/>
</dbReference>
<feature type="region of interest" description="Disordered" evidence="1">
    <location>
        <begin position="67"/>
        <end position="110"/>
    </location>
</feature>
<proteinExistence type="predicted"/>
<accession>A0A2U3E708</accession>
<name>A0A2U3E708_PURLI</name>
<feature type="compositionally biased region" description="Basic and acidic residues" evidence="1">
    <location>
        <begin position="98"/>
        <end position="109"/>
    </location>
</feature>
<gene>
    <name evidence="3" type="ORF">PCL_00427</name>
</gene>
<dbReference type="Proteomes" id="UP000245956">
    <property type="component" value="Unassembled WGS sequence"/>
</dbReference>
<organism evidence="3 4">
    <name type="scientific">Purpureocillium lilacinum</name>
    <name type="common">Paecilomyces lilacinus</name>
    <dbReference type="NCBI Taxonomy" id="33203"/>
    <lineage>
        <taxon>Eukaryota</taxon>
        <taxon>Fungi</taxon>
        <taxon>Dikarya</taxon>
        <taxon>Ascomycota</taxon>
        <taxon>Pezizomycotina</taxon>
        <taxon>Sordariomycetes</taxon>
        <taxon>Hypocreomycetidae</taxon>
        <taxon>Hypocreales</taxon>
        <taxon>Ophiocordycipitaceae</taxon>
        <taxon>Purpureocillium</taxon>
    </lineage>
</organism>
<dbReference type="InterPro" id="IPR046347">
    <property type="entry name" value="bZIP_sf"/>
</dbReference>
<evidence type="ECO:0000259" key="2">
    <source>
        <dbReference type="Pfam" id="PF00170"/>
    </source>
</evidence>
<comment type="caution">
    <text evidence="3">The sequence shown here is derived from an EMBL/GenBank/DDBJ whole genome shotgun (WGS) entry which is preliminary data.</text>
</comment>
<evidence type="ECO:0000313" key="3">
    <source>
        <dbReference type="EMBL" id="PWI70283.1"/>
    </source>
</evidence>
<dbReference type="PANTHER" id="PTHR40618">
    <property type="entry name" value="B-ZIP TRANSCRIPTION FACTOR (EUROFUNG)-RELATED"/>
    <property type="match status" value="1"/>
</dbReference>
<dbReference type="AlphaFoldDB" id="A0A2U3E708"/>
<dbReference type="Gene3D" id="1.20.5.170">
    <property type="match status" value="1"/>
</dbReference>
<dbReference type="PANTHER" id="PTHR40618:SF1">
    <property type="entry name" value="B-ZIP TRANSCRIPTION FACTOR (EUROFUNG)"/>
    <property type="match status" value="1"/>
</dbReference>
<feature type="domain" description="BZIP" evidence="2">
    <location>
        <begin position="109"/>
        <end position="156"/>
    </location>
</feature>
<reference evidence="3 4" key="1">
    <citation type="journal article" date="2016" name="Front. Microbiol.">
        <title>Genome and transcriptome sequences reveal the specific parasitism of the nematophagous Purpureocillium lilacinum 36-1.</title>
        <authorList>
            <person name="Xie J."/>
            <person name="Li S."/>
            <person name="Mo C."/>
            <person name="Xiao X."/>
            <person name="Peng D."/>
            <person name="Wang G."/>
            <person name="Xiao Y."/>
        </authorList>
    </citation>
    <scope>NUCLEOTIDE SEQUENCE [LARGE SCALE GENOMIC DNA]</scope>
    <source>
        <strain evidence="3 4">36-1</strain>
    </source>
</reference>
<dbReference type="SUPFAM" id="SSF57959">
    <property type="entry name" value="Leucine zipper domain"/>
    <property type="match status" value="1"/>
</dbReference>
<dbReference type="CDD" id="cd14688">
    <property type="entry name" value="bZIP_YAP"/>
    <property type="match status" value="1"/>
</dbReference>
<protein>
    <recommendedName>
        <fullName evidence="2">BZIP domain-containing protein</fullName>
    </recommendedName>
</protein>
<dbReference type="EMBL" id="LCWV01000010">
    <property type="protein sequence ID" value="PWI70283.1"/>
    <property type="molecule type" value="Genomic_DNA"/>
</dbReference>
<dbReference type="Pfam" id="PF00170">
    <property type="entry name" value="bZIP_1"/>
    <property type="match status" value="1"/>
</dbReference>
<sequence>MVVRDVPRVSAFDWHGEHQTSIKPTEDSAGEVSTQVVVTGNDMGPDKIKLPGSRNDAFQTADLAVDPSQRFRPATHSNPDANFDDEGSFRKKRPRGRPRLDIRDESTARDRRRAQIRLAQRAYRHRKDTAISSLENKVQSLRKANEALITGIEEFHSLFTSEGVFSFAPQLDFRVRSLLDNSMLALTGQDSSASSIVSQPMDQQVPDAHLASPSCTVVTPSIPSASSFPFHTSTDRTFLPGVAHTVSYVPMTPLPSPATYCAHETTFGRRLQRANIERGLRLISMASPPPDRYAAVFGFCLFFESRDTIIHRLSQQVSRSREESLHYWHHPFTNLGGAGTFLPNMMSGISSGKYSVPEHRDLLIGNQHTREYGKPSMMTGFTMGPFSEDFEVARKEKLDHRMRMLSPGFEGDFFDPDEVETYLRHLGIVIPPAVDFVEAEINVKGLLDDFMPATIALSGEGTIFEDTSIPASTSDHLCLNSQATFESTSYNSLRLLHYRQQQFESRATAHMEATSSQSSRYPTDIYDDMGGCLGTPASDALWPPPATSSGIKVSIDVDALLNEMISKSVCLGRTPGVRRKDVNRAVIVAAGLASRQ</sequence>
<dbReference type="GO" id="GO:0003700">
    <property type="term" value="F:DNA-binding transcription factor activity"/>
    <property type="evidence" value="ECO:0007669"/>
    <property type="project" value="InterPro"/>
</dbReference>